<keyword evidence="3" id="KW-1185">Reference proteome</keyword>
<dbReference type="AlphaFoldDB" id="E2C345"/>
<evidence type="ECO:0000313" key="3">
    <source>
        <dbReference type="Proteomes" id="UP000008237"/>
    </source>
</evidence>
<dbReference type="InterPro" id="IPR049012">
    <property type="entry name" value="Mutator_transp_dom"/>
</dbReference>
<organism evidence="3">
    <name type="scientific">Harpegnathos saltator</name>
    <name type="common">Jerdon's jumping ant</name>
    <dbReference type="NCBI Taxonomy" id="610380"/>
    <lineage>
        <taxon>Eukaryota</taxon>
        <taxon>Metazoa</taxon>
        <taxon>Ecdysozoa</taxon>
        <taxon>Arthropoda</taxon>
        <taxon>Hexapoda</taxon>
        <taxon>Insecta</taxon>
        <taxon>Pterygota</taxon>
        <taxon>Neoptera</taxon>
        <taxon>Endopterygota</taxon>
        <taxon>Hymenoptera</taxon>
        <taxon>Apocrita</taxon>
        <taxon>Aculeata</taxon>
        <taxon>Formicoidea</taxon>
        <taxon>Formicidae</taxon>
        <taxon>Ponerinae</taxon>
        <taxon>Ponerini</taxon>
        <taxon>Harpegnathos</taxon>
    </lineage>
</organism>
<evidence type="ECO:0000259" key="1">
    <source>
        <dbReference type="Pfam" id="PF20700"/>
    </source>
</evidence>
<accession>E2C345</accession>
<protein>
    <recommendedName>
        <fullName evidence="1">Mutator-like transposase domain-containing protein</fullName>
    </recommendedName>
</protein>
<feature type="domain" description="Mutator-like transposase" evidence="1">
    <location>
        <begin position="2"/>
        <end position="63"/>
    </location>
</feature>
<evidence type="ECO:0000313" key="2">
    <source>
        <dbReference type="EMBL" id="EFN77635.1"/>
    </source>
</evidence>
<feature type="non-terminal residue" evidence="2">
    <location>
        <position position="66"/>
    </location>
</feature>
<proteinExistence type="predicted"/>
<feature type="non-terminal residue" evidence="2">
    <location>
        <position position="1"/>
    </location>
</feature>
<name>E2C345_HARSA</name>
<dbReference type="Pfam" id="PF20700">
    <property type="entry name" value="Mutator"/>
    <property type="match status" value="1"/>
</dbReference>
<dbReference type="EMBL" id="GL452281">
    <property type="protein sequence ID" value="EFN77635.1"/>
    <property type="molecule type" value="Genomic_DNA"/>
</dbReference>
<dbReference type="InParanoid" id="E2C345"/>
<reference evidence="2 3" key="1">
    <citation type="journal article" date="2010" name="Science">
        <title>Genomic comparison of the ants Camponotus floridanus and Harpegnathos saltator.</title>
        <authorList>
            <person name="Bonasio R."/>
            <person name="Zhang G."/>
            <person name="Ye C."/>
            <person name="Mutti N.S."/>
            <person name="Fang X."/>
            <person name="Qin N."/>
            <person name="Donahue G."/>
            <person name="Yang P."/>
            <person name="Li Q."/>
            <person name="Li C."/>
            <person name="Zhang P."/>
            <person name="Huang Z."/>
            <person name="Berger S.L."/>
            <person name="Reinberg D."/>
            <person name="Wang J."/>
            <person name="Liebig J."/>
        </authorList>
    </citation>
    <scope>NUCLEOTIDE SEQUENCE [LARGE SCALE GENOMIC DNA]</scope>
    <source>
        <strain evidence="2 3">R22 G/1</strain>
    </source>
</reference>
<gene>
    <name evidence="2" type="ORF">EAI_00059</name>
</gene>
<dbReference type="OMA" id="KNDIWAT"/>
<sequence length="66" mass="7535">SGKGKLTGKLIDDLSKYYGLAIRRNPNSIEGMKNDIWATLFHKLSTDEKPQHEKCPPGEDSWCTWQ</sequence>
<dbReference type="OrthoDB" id="10060618at2759"/>
<dbReference type="Proteomes" id="UP000008237">
    <property type="component" value="Unassembled WGS sequence"/>
</dbReference>